<feature type="compositionally biased region" description="Polar residues" evidence="1">
    <location>
        <begin position="49"/>
        <end position="63"/>
    </location>
</feature>
<feature type="compositionally biased region" description="Basic and acidic residues" evidence="1">
    <location>
        <begin position="1"/>
        <end position="13"/>
    </location>
</feature>
<feature type="region of interest" description="Disordered" evidence="1">
    <location>
        <begin position="305"/>
        <end position="373"/>
    </location>
</feature>
<dbReference type="EMBL" id="CAKOGP040001854">
    <property type="protein sequence ID" value="CAJ1954066.1"/>
    <property type="molecule type" value="Genomic_DNA"/>
</dbReference>
<keyword evidence="3" id="KW-1185">Reference proteome</keyword>
<sequence>MKDSITNPPEKDPNSIMTVADQGQGGLEEKTRSNLTTQSSIALTKDNPAITTPKRSSKRTPSPTAEDGVMKGRSLFPSEVAQGQDGPTAKARSDSTTPLSINLTKHNPNRTTTKSQRKQPPPSKTAEGWRSARTAARCLHQETQGVKVSPALQEGLEAGGFWESRIHHLVLSHRGSLWSGNIQMPWMVSQLRFSMQNLFSLGDLENADDDKGSWSLCEYFLCLATQCPTVVFDVATAQRVIKTDKKSPRFWEFSLVFNPTLIVQRAEPLMWMWLAAAKFFAHPWTGPAIIPPIVEEFERLERESKIAKAQSKSKKRPASTPEDPKGAKAHDSRPPPYASPVVLPSKHRPITPEIGRRRKTNWSLANSAHSFSP</sequence>
<feature type="compositionally biased region" description="Basic and acidic residues" evidence="1">
    <location>
        <begin position="322"/>
        <end position="333"/>
    </location>
</feature>
<name>A0AAD2JIK4_9STRA</name>
<organism evidence="2 3">
    <name type="scientific">Cylindrotheca closterium</name>
    <dbReference type="NCBI Taxonomy" id="2856"/>
    <lineage>
        <taxon>Eukaryota</taxon>
        <taxon>Sar</taxon>
        <taxon>Stramenopiles</taxon>
        <taxon>Ochrophyta</taxon>
        <taxon>Bacillariophyta</taxon>
        <taxon>Bacillariophyceae</taxon>
        <taxon>Bacillariophycidae</taxon>
        <taxon>Bacillariales</taxon>
        <taxon>Bacillariaceae</taxon>
        <taxon>Cylindrotheca</taxon>
    </lineage>
</organism>
<evidence type="ECO:0000256" key="1">
    <source>
        <dbReference type="SAM" id="MobiDB-lite"/>
    </source>
</evidence>
<reference evidence="2" key="1">
    <citation type="submission" date="2023-08" db="EMBL/GenBank/DDBJ databases">
        <authorList>
            <person name="Audoor S."/>
            <person name="Bilcke G."/>
        </authorList>
    </citation>
    <scope>NUCLEOTIDE SEQUENCE</scope>
</reference>
<protein>
    <submittedName>
        <fullName evidence="2">Uncharacterized protein</fullName>
    </submittedName>
</protein>
<evidence type="ECO:0000313" key="2">
    <source>
        <dbReference type="EMBL" id="CAJ1954066.1"/>
    </source>
</evidence>
<gene>
    <name evidence="2" type="ORF">CYCCA115_LOCUS14661</name>
</gene>
<dbReference type="Proteomes" id="UP001295423">
    <property type="component" value="Unassembled WGS sequence"/>
</dbReference>
<evidence type="ECO:0000313" key="3">
    <source>
        <dbReference type="Proteomes" id="UP001295423"/>
    </source>
</evidence>
<proteinExistence type="predicted"/>
<comment type="caution">
    <text evidence="2">The sequence shown here is derived from an EMBL/GenBank/DDBJ whole genome shotgun (WGS) entry which is preliminary data.</text>
</comment>
<dbReference type="AlphaFoldDB" id="A0AAD2JIK4"/>
<accession>A0AAD2JIK4</accession>
<feature type="compositionally biased region" description="Polar residues" evidence="1">
    <location>
        <begin position="94"/>
        <end position="114"/>
    </location>
</feature>
<feature type="compositionally biased region" description="Polar residues" evidence="1">
    <location>
        <begin position="361"/>
        <end position="373"/>
    </location>
</feature>
<feature type="compositionally biased region" description="Polar residues" evidence="1">
    <location>
        <begin position="33"/>
        <end position="42"/>
    </location>
</feature>
<feature type="region of interest" description="Disordered" evidence="1">
    <location>
        <begin position="1"/>
        <end position="132"/>
    </location>
</feature>